<evidence type="ECO:0000313" key="2">
    <source>
        <dbReference type="EnsemblMetazoa" id="GPPI039227-PA"/>
    </source>
</evidence>
<dbReference type="EMBL" id="JXJN01019712">
    <property type="status" value="NOT_ANNOTATED_CDS"/>
    <property type="molecule type" value="Genomic_DNA"/>
</dbReference>
<reference evidence="3" key="1">
    <citation type="submission" date="2015-01" db="EMBL/GenBank/DDBJ databases">
        <authorList>
            <person name="Aksoy S."/>
            <person name="Warren W."/>
            <person name="Wilson R.K."/>
        </authorList>
    </citation>
    <scope>NUCLEOTIDE SEQUENCE [LARGE SCALE GENOMIC DNA]</scope>
    <source>
        <strain evidence="3">IAEA</strain>
    </source>
</reference>
<dbReference type="Proteomes" id="UP000092460">
    <property type="component" value="Unassembled WGS sequence"/>
</dbReference>
<dbReference type="EMBL" id="JXJN01019713">
    <property type="status" value="NOT_ANNOTATED_CDS"/>
    <property type="molecule type" value="Genomic_DNA"/>
</dbReference>
<evidence type="ECO:0000313" key="3">
    <source>
        <dbReference type="Proteomes" id="UP000092460"/>
    </source>
</evidence>
<protein>
    <submittedName>
        <fullName evidence="2">Uncharacterized protein</fullName>
    </submittedName>
</protein>
<organism evidence="2 3">
    <name type="scientific">Glossina palpalis gambiensis</name>
    <dbReference type="NCBI Taxonomy" id="67801"/>
    <lineage>
        <taxon>Eukaryota</taxon>
        <taxon>Metazoa</taxon>
        <taxon>Ecdysozoa</taxon>
        <taxon>Arthropoda</taxon>
        <taxon>Hexapoda</taxon>
        <taxon>Insecta</taxon>
        <taxon>Pterygota</taxon>
        <taxon>Neoptera</taxon>
        <taxon>Endopterygota</taxon>
        <taxon>Diptera</taxon>
        <taxon>Brachycera</taxon>
        <taxon>Muscomorpha</taxon>
        <taxon>Hippoboscoidea</taxon>
        <taxon>Glossinidae</taxon>
        <taxon>Glossina</taxon>
    </lineage>
</organism>
<sequence>MQFSNDDDETVKISSCSSSSSTNQKSGPNNKDKCSNSKSYRSKRDTEMSTLTDMKILEIIKTSRHSIQYAGVNSKRLDGQTATDTALYQKPNKGLSSNLDQLENLKVDEEILIRAELSAKYPALGGTATNTKGKILYNWVLNSLNIDIIPTIRSARVLIRNSELIPNDFLSNVENPTTPDSE</sequence>
<evidence type="ECO:0000256" key="1">
    <source>
        <dbReference type="SAM" id="MobiDB-lite"/>
    </source>
</evidence>
<keyword evidence="3" id="KW-1185">Reference proteome</keyword>
<dbReference type="VEuPathDB" id="VectorBase:GPPI039227"/>
<feature type="region of interest" description="Disordered" evidence="1">
    <location>
        <begin position="1"/>
        <end position="47"/>
    </location>
</feature>
<reference evidence="2" key="2">
    <citation type="submission" date="2020-05" db="UniProtKB">
        <authorList>
            <consortium name="EnsemblMetazoa"/>
        </authorList>
    </citation>
    <scope>IDENTIFICATION</scope>
    <source>
        <strain evidence="2">IAEA</strain>
    </source>
</reference>
<name>A0A1B0BSI0_9MUSC</name>
<dbReference type="AlphaFoldDB" id="A0A1B0BSI0"/>
<accession>A0A1B0BSI0</accession>
<dbReference type="EMBL" id="JXJN01019714">
    <property type="status" value="NOT_ANNOTATED_CDS"/>
    <property type="molecule type" value="Genomic_DNA"/>
</dbReference>
<proteinExistence type="predicted"/>
<dbReference type="EnsemblMetazoa" id="GPPI039227-RA">
    <property type="protein sequence ID" value="GPPI039227-PA"/>
    <property type="gene ID" value="GPPI039227"/>
</dbReference>